<feature type="binding site" evidence="7">
    <location>
        <position position="133"/>
    </location>
    <ligand>
        <name>Zn(2+)</name>
        <dbReference type="ChEBI" id="CHEBI:29105"/>
        <label>1</label>
    </ligand>
</feature>
<gene>
    <name evidence="7" type="primary">gloB</name>
    <name evidence="9" type="ORF">ADINL_2495</name>
</gene>
<comment type="pathway">
    <text evidence="2 7">Secondary metabolite metabolism; methylglyoxal degradation; (R)-lactate from methylglyoxal: step 2/2.</text>
</comment>
<protein>
    <recommendedName>
        <fullName evidence="7">Hydroxyacylglutathione hydrolase</fullName>
        <ecNumber evidence="7">3.1.2.6</ecNumber>
    </recommendedName>
    <alternativeName>
        <fullName evidence="7">Glyoxalase II</fullName>
        <shortName evidence="7">Glx II</shortName>
    </alternativeName>
</protein>
<evidence type="ECO:0000259" key="8">
    <source>
        <dbReference type="SMART" id="SM00849"/>
    </source>
</evidence>
<comment type="function">
    <text evidence="7">Thiolesterase that catalyzes the hydrolysis of S-D-lactoyl-glutathione to form glutathione and D-lactic acid.</text>
</comment>
<dbReference type="InterPro" id="IPR032282">
    <property type="entry name" value="HAGH_C"/>
</dbReference>
<dbReference type="PANTHER" id="PTHR43705">
    <property type="entry name" value="HYDROXYACYLGLUTATHIONE HYDROLASE"/>
    <property type="match status" value="1"/>
</dbReference>
<dbReference type="EMBL" id="JMSZ01000032">
    <property type="protein sequence ID" value="KDE39366.1"/>
    <property type="molecule type" value="Genomic_DNA"/>
</dbReference>
<dbReference type="InterPro" id="IPR035680">
    <property type="entry name" value="Clx_II_MBL"/>
</dbReference>
<keyword evidence="6 7" id="KW-0862">Zinc</keyword>
<evidence type="ECO:0000256" key="2">
    <source>
        <dbReference type="ARBA" id="ARBA00004963"/>
    </source>
</evidence>
<evidence type="ECO:0000256" key="6">
    <source>
        <dbReference type="ARBA" id="ARBA00022833"/>
    </source>
</evidence>
<dbReference type="SMART" id="SM00849">
    <property type="entry name" value="Lactamase_B"/>
    <property type="match status" value="1"/>
</dbReference>
<sequence length="259" mass="28407">MLNLTPIPAFSDNYIWAISDPEHPDAGVIIVDPGSAEVVQQWLQEHQQTLAAILVTHHHADHTGGVIELQQQNNFCPVYGPANSTFEGITQPLTEGDLIYLLDTGFEIKAVPGHTLDHISYYASSAGLLFCGDTLFMAGCGRLFEGTAEQMQAAMDYFASLPDDTKVCAAHEYTLSNLAFAHAVEPENQDIGIMTEKCRSLREQGLPTLPSLIGIEKAINPFMRTSETSVIHTVYGHTGEHPETPAQTLALLREWKNSF</sequence>
<proteinExistence type="inferred from homology"/>
<feature type="binding site" evidence="7">
    <location>
        <position position="62"/>
    </location>
    <ligand>
        <name>Zn(2+)</name>
        <dbReference type="ChEBI" id="CHEBI:29105"/>
        <label>2</label>
    </ligand>
</feature>
<dbReference type="Gene3D" id="3.60.15.10">
    <property type="entry name" value="Ribonuclease Z/Hydroxyacylglutathione hydrolase-like"/>
    <property type="match status" value="1"/>
</dbReference>
<dbReference type="PATRIC" id="fig|267850.7.peg.2463"/>
<dbReference type="GO" id="GO:0046872">
    <property type="term" value="F:metal ion binding"/>
    <property type="evidence" value="ECO:0007669"/>
    <property type="project" value="UniProtKB-KW"/>
</dbReference>
<dbReference type="AlphaFoldDB" id="A0A063Y3N3"/>
<comment type="catalytic activity">
    <reaction evidence="1 7">
        <text>an S-(2-hydroxyacyl)glutathione + H2O = a 2-hydroxy carboxylate + glutathione + H(+)</text>
        <dbReference type="Rhea" id="RHEA:21864"/>
        <dbReference type="ChEBI" id="CHEBI:15377"/>
        <dbReference type="ChEBI" id="CHEBI:15378"/>
        <dbReference type="ChEBI" id="CHEBI:57925"/>
        <dbReference type="ChEBI" id="CHEBI:58896"/>
        <dbReference type="ChEBI" id="CHEBI:71261"/>
        <dbReference type="EC" id="3.1.2.6"/>
    </reaction>
</comment>
<dbReference type="InterPro" id="IPR017782">
    <property type="entry name" value="Hydroxyacylglutathione_Hdrlase"/>
</dbReference>
<dbReference type="STRING" id="267850.ADINL_2495"/>
<comment type="subunit">
    <text evidence="7">Monomer.</text>
</comment>
<keyword evidence="10" id="KW-1185">Reference proteome</keyword>
<accession>A0A063Y3N3</accession>
<organism evidence="9 10">
    <name type="scientific">Nitrincola lacisaponensis</name>
    <dbReference type="NCBI Taxonomy" id="267850"/>
    <lineage>
        <taxon>Bacteria</taxon>
        <taxon>Pseudomonadati</taxon>
        <taxon>Pseudomonadota</taxon>
        <taxon>Gammaproteobacteria</taxon>
        <taxon>Oceanospirillales</taxon>
        <taxon>Oceanospirillaceae</taxon>
        <taxon>Nitrincola</taxon>
    </lineage>
</organism>
<dbReference type="SUPFAM" id="SSF56281">
    <property type="entry name" value="Metallo-hydrolase/oxidoreductase"/>
    <property type="match status" value="1"/>
</dbReference>
<dbReference type="PANTHER" id="PTHR43705:SF1">
    <property type="entry name" value="HYDROXYACYLGLUTATHIONE HYDROLASE GLOB"/>
    <property type="match status" value="1"/>
</dbReference>
<dbReference type="GO" id="GO:0004416">
    <property type="term" value="F:hydroxyacylglutathione hydrolase activity"/>
    <property type="evidence" value="ECO:0007669"/>
    <property type="project" value="UniProtKB-UniRule"/>
</dbReference>
<comment type="caution">
    <text evidence="9">The sequence shown here is derived from an EMBL/GenBank/DDBJ whole genome shotgun (WGS) entry which is preliminary data.</text>
</comment>
<evidence type="ECO:0000313" key="10">
    <source>
        <dbReference type="Proteomes" id="UP000027318"/>
    </source>
</evidence>
<dbReference type="PIRSF" id="PIRSF005457">
    <property type="entry name" value="Glx"/>
    <property type="match status" value="1"/>
</dbReference>
<evidence type="ECO:0000256" key="3">
    <source>
        <dbReference type="ARBA" id="ARBA00006759"/>
    </source>
</evidence>
<dbReference type="NCBIfam" id="TIGR03413">
    <property type="entry name" value="GSH_gloB"/>
    <property type="match status" value="1"/>
</dbReference>
<keyword evidence="4 7" id="KW-0479">Metal-binding</keyword>
<dbReference type="Pfam" id="PF00753">
    <property type="entry name" value="Lactamase_B"/>
    <property type="match status" value="1"/>
</dbReference>
<dbReference type="InterPro" id="IPR036866">
    <property type="entry name" value="RibonucZ/Hydroxyglut_hydro"/>
</dbReference>
<dbReference type="Proteomes" id="UP000027318">
    <property type="component" value="Unassembled WGS sequence"/>
</dbReference>
<name>A0A063Y3N3_9GAMM</name>
<feature type="domain" description="Metallo-beta-lactamase" evidence="8">
    <location>
        <begin position="12"/>
        <end position="171"/>
    </location>
</feature>
<feature type="binding site" evidence="7">
    <location>
        <position position="133"/>
    </location>
    <ligand>
        <name>Zn(2+)</name>
        <dbReference type="ChEBI" id="CHEBI:29105"/>
        <label>2</label>
    </ligand>
</feature>
<dbReference type="UniPathway" id="UPA00619">
    <property type="reaction ID" value="UER00676"/>
</dbReference>
<evidence type="ECO:0000313" key="9">
    <source>
        <dbReference type="EMBL" id="KDE39366.1"/>
    </source>
</evidence>
<feature type="binding site" evidence="7">
    <location>
        <position position="171"/>
    </location>
    <ligand>
        <name>Zn(2+)</name>
        <dbReference type="ChEBI" id="CHEBI:29105"/>
        <label>2</label>
    </ligand>
</feature>
<feature type="binding site" evidence="7">
    <location>
        <position position="61"/>
    </location>
    <ligand>
        <name>Zn(2+)</name>
        <dbReference type="ChEBI" id="CHEBI:29105"/>
        <label>2</label>
    </ligand>
</feature>
<feature type="binding site" evidence="7">
    <location>
        <position position="114"/>
    </location>
    <ligand>
        <name>Zn(2+)</name>
        <dbReference type="ChEBI" id="CHEBI:29105"/>
        <label>1</label>
    </ligand>
</feature>
<dbReference type="InterPro" id="IPR001279">
    <property type="entry name" value="Metallo-B-lactamas"/>
</dbReference>
<reference evidence="9 10" key="1">
    <citation type="journal article" date="2005" name="Int. J. Syst. Evol. Microbiol.">
        <title>Nitrincola lacisaponensis gen. nov., sp. nov., a novel alkaliphilic bacterium isolated from an alkaline, saline lake.</title>
        <authorList>
            <person name="Dimitriu P.A."/>
            <person name="Shukla S.K."/>
            <person name="Conradt J."/>
            <person name="Marquez M.C."/>
            <person name="Ventosa A."/>
            <person name="Maglia A."/>
            <person name="Peyton B.M."/>
            <person name="Pinkart H.C."/>
            <person name="Mormile M.R."/>
        </authorList>
    </citation>
    <scope>NUCLEOTIDE SEQUENCE [LARGE SCALE GENOMIC DNA]</scope>
    <source>
        <strain evidence="9 10">4CA</strain>
    </source>
</reference>
<comment type="cofactor">
    <cofactor evidence="7">
        <name>Zn(2+)</name>
        <dbReference type="ChEBI" id="CHEBI:29105"/>
    </cofactor>
    <text evidence="7">Binds 2 Zn(2+) ions per subunit.</text>
</comment>
<evidence type="ECO:0000256" key="5">
    <source>
        <dbReference type="ARBA" id="ARBA00022801"/>
    </source>
</evidence>
<dbReference type="HAMAP" id="MF_01374">
    <property type="entry name" value="Glyoxalase_2"/>
    <property type="match status" value="1"/>
</dbReference>
<dbReference type="CDD" id="cd07723">
    <property type="entry name" value="hydroxyacylglutathione_hydrolase_MBL-fold"/>
    <property type="match status" value="1"/>
</dbReference>
<evidence type="ECO:0000256" key="4">
    <source>
        <dbReference type="ARBA" id="ARBA00022723"/>
    </source>
</evidence>
<dbReference type="EC" id="3.1.2.6" evidence="7"/>
<comment type="similarity">
    <text evidence="3 7">Belongs to the metallo-beta-lactamase superfamily. Glyoxalase II family.</text>
</comment>
<dbReference type="GO" id="GO:0019243">
    <property type="term" value="P:methylglyoxal catabolic process to D-lactate via S-lactoyl-glutathione"/>
    <property type="evidence" value="ECO:0007669"/>
    <property type="project" value="UniProtKB-UniRule"/>
</dbReference>
<feature type="binding site" evidence="7">
    <location>
        <position position="59"/>
    </location>
    <ligand>
        <name>Zn(2+)</name>
        <dbReference type="ChEBI" id="CHEBI:29105"/>
        <label>1</label>
    </ligand>
</feature>
<evidence type="ECO:0000256" key="1">
    <source>
        <dbReference type="ARBA" id="ARBA00001623"/>
    </source>
</evidence>
<evidence type="ECO:0000256" key="7">
    <source>
        <dbReference type="HAMAP-Rule" id="MF_01374"/>
    </source>
</evidence>
<dbReference type="InterPro" id="IPR050110">
    <property type="entry name" value="Glyoxalase_II_hydrolase"/>
</dbReference>
<dbReference type="Pfam" id="PF16123">
    <property type="entry name" value="HAGH_C"/>
    <property type="match status" value="1"/>
</dbReference>
<dbReference type="RefSeq" id="WP_193364966.1">
    <property type="nucleotide sequence ID" value="NZ_JBKBNO010000002.1"/>
</dbReference>
<feature type="binding site" evidence="7">
    <location>
        <position position="57"/>
    </location>
    <ligand>
        <name>Zn(2+)</name>
        <dbReference type="ChEBI" id="CHEBI:29105"/>
        <label>1</label>
    </ligand>
</feature>
<keyword evidence="5 7" id="KW-0378">Hydrolase</keyword>